<evidence type="ECO:0008006" key="3">
    <source>
        <dbReference type="Google" id="ProtNLM"/>
    </source>
</evidence>
<sequence length="69" mass="7342">MLAPRAARSATALGEGPGCALRYAPVCARAPDGDRLSFGNACFLRQYEALNGIEMIDINKGKCPEQEGE</sequence>
<evidence type="ECO:0000313" key="2">
    <source>
        <dbReference type="Proteomes" id="UP001378592"/>
    </source>
</evidence>
<dbReference type="AlphaFoldDB" id="A0AAN9VUQ4"/>
<name>A0AAN9VUQ4_9ORTH</name>
<gene>
    <name evidence="1" type="ORF">R5R35_009097</name>
</gene>
<reference evidence="1 2" key="1">
    <citation type="submission" date="2024-03" db="EMBL/GenBank/DDBJ databases">
        <title>The genome assembly and annotation of the cricket Gryllus longicercus Weissman &amp; Gray.</title>
        <authorList>
            <person name="Szrajer S."/>
            <person name="Gray D."/>
            <person name="Ylla G."/>
        </authorList>
    </citation>
    <scope>NUCLEOTIDE SEQUENCE [LARGE SCALE GENOMIC DNA]</scope>
    <source>
        <strain evidence="1">DAG 2021-001</strain>
        <tissue evidence="1">Whole body minus gut</tissue>
    </source>
</reference>
<protein>
    <recommendedName>
        <fullName evidence="3">Kazal-like domain-containing protein</fullName>
    </recommendedName>
</protein>
<dbReference type="EMBL" id="JAZDUA010000055">
    <property type="protein sequence ID" value="KAK7870593.1"/>
    <property type="molecule type" value="Genomic_DNA"/>
</dbReference>
<dbReference type="SUPFAM" id="SSF100895">
    <property type="entry name" value="Kazal-type serine protease inhibitors"/>
    <property type="match status" value="1"/>
</dbReference>
<proteinExistence type="predicted"/>
<accession>A0AAN9VUQ4</accession>
<dbReference type="InterPro" id="IPR036058">
    <property type="entry name" value="Kazal_dom_sf"/>
</dbReference>
<keyword evidence="2" id="KW-1185">Reference proteome</keyword>
<evidence type="ECO:0000313" key="1">
    <source>
        <dbReference type="EMBL" id="KAK7870593.1"/>
    </source>
</evidence>
<dbReference type="Proteomes" id="UP001378592">
    <property type="component" value="Unassembled WGS sequence"/>
</dbReference>
<comment type="caution">
    <text evidence="1">The sequence shown here is derived from an EMBL/GenBank/DDBJ whole genome shotgun (WGS) entry which is preliminary data.</text>
</comment>
<organism evidence="1 2">
    <name type="scientific">Gryllus longicercus</name>
    <dbReference type="NCBI Taxonomy" id="2509291"/>
    <lineage>
        <taxon>Eukaryota</taxon>
        <taxon>Metazoa</taxon>
        <taxon>Ecdysozoa</taxon>
        <taxon>Arthropoda</taxon>
        <taxon>Hexapoda</taxon>
        <taxon>Insecta</taxon>
        <taxon>Pterygota</taxon>
        <taxon>Neoptera</taxon>
        <taxon>Polyneoptera</taxon>
        <taxon>Orthoptera</taxon>
        <taxon>Ensifera</taxon>
        <taxon>Gryllidea</taxon>
        <taxon>Grylloidea</taxon>
        <taxon>Gryllidae</taxon>
        <taxon>Gryllinae</taxon>
        <taxon>Gryllus</taxon>
    </lineage>
</organism>
<dbReference type="Gene3D" id="3.30.60.30">
    <property type="match status" value="1"/>
</dbReference>